<proteinExistence type="inferred from homology"/>
<dbReference type="AlphaFoldDB" id="A0A1I4QZE1"/>
<keyword evidence="2" id="KW-0813">Transport</keyword>
<evidence type="ECO:0000256" key="3">
    <source>
        <dbReference type="ARBA" id="ARBA00022741"/>
    </source>
</evidence>
<dbReference type="InterPro" id="IPR017871">
    <property type="entry name" value="ABC_transporter-like_CS"/>
</dbReference>
<dbReference type="PROSITE" id="PS50893">
    <property type="entry name" value="ABC_TRANSPORTER_2"/>
    <property type="match status" value="1"/>
</dbReference>
<evidence type="ECO:0000256" key="2">
    <source>
        <dbReference type="ARBA" id="ARBA00022448"/>
    </source>
</evidence>
<evidence type="ECO:0000259" key="5">
    <source>
        <dbReference type="PROSITE" id="PS50893"/>
    </source>
</evidence>
<dbReference type="InterPro" id="IPR003439">
    <property type="entry name" value="ABC_transporter-like_ATP-bd"/>
</dbReference>
<dbReference type="Gene3D" id="3.40.50.300">
    <property type="entry name" value="P-loop containing nucleotide triphosphate hydrolases"/>
    <property type="match status" value="1"/>
</dbReference>
<dbReference type="RefSeq" id="WP_091486441.1">
    <property type="nucleotide sequence ID" value="NZ_FOTR01000019.1"/>
</dbReference>
<sequence length="302" mass="33762">MTVIGVEKLTKAFKGKPIVKGLEFQLEKGRCVALLGPNGAGKTTTLRMLSGLLKPTAGTINFSGVQQGEDIRNHIGYLPQYPVFHPWMTGKEFLVYVGQLAHLTKQEAAEKADQLLEKVAIYESRNQRIGKYSGGMKQRLGIAQAMIHSPQLLMLDEPVSSLDPIGRREVLTLMEELKTQTTILFSTHILGDAEEISDDLLLMHQGEILESGSINTLRQKHQSAKFEIALFGDTSTYLEKIKAFSSVQDVYQEKGEVHVVVEDIELARKDILTKVLEEDWPLEKLALSKTTLEDLFMKVVKK</sequence>
<dbReference type="PROSITE" id="PS00211">
    <property type="entry name" value="ABC_TRANSPORTER_1"/>
    <property type="match status" value="1"/>
</dbReference>
<protein>
    <submittedName>
        <fullName evidence="6">ABC-2 type transport system ATP-binding protein</fullName>
    </submittedName>
</protein>
<feature type="domain" description="ABC transporter" evidence="5">
    <location>
        <begin position="4"/>
        <end position="230"/>
    </location>
</feature>
<accession>A0A1I4QZE1</accession>
<keyword evidence="4 6" id="KW-0067">ATP-binding</keyword>
<evidence type="ECO:0000313" key="7">
    <source>
        <dbReference type="Proteomes" id="UP000198565"/>
    </source>
</evidence>
<dbReference type="OrthoDB" id="9804819at2"/>
<dbReference type="PANTHER" id="PTHR43335">
    <property type="entry name" value="ABC TRANSPORTER, ATP-BINDING PROTEIN"/>
    <property type="match status" value="1"/>
</dbReference>
<dbReference type="Proteomes" id="UP000198565">
    <property type="component" value="Unassembled WGS sequence"/>
</dbReference>
<gene>
    <name evidence="6" type="ORF">SAMN04487943_11934</name>
</gene>
<keyword evidence="3" id="KW-0547">Nucleotide-binding</keyword>
<dbReference type="Pfam" id="PF13732">
    <property type="entry name" value="DrrA1-3_C"/>
    <property type="match status" value="1"/>
</dbReference>
<evidence type="ECO:0000256" key="4">
    <source>
        <dbReference type="ARBA" id="ARBA00022840"/>
    </source>
</evidence>
<dbReference type="SUPFAM" id="SSF52540">
    <property type="entry name" value="P-loop containing nucleoside triphosphate hydrolases"/>
    <property type="match status" value="1"/>
</dbReference>
<dbReference type="GO" id="GO:0016887">
    <property type="term" value="F:ATP hydrolysis activity"/>
    <property type="evidence" value="ECO:0007669"/>
    <property type="project" value="InterPro"/>
</dbReference>
<dbReference type="GO" id="GO:0005524">
    <property type="term" value="F:ATP binding"/>
    <property type="evidence" value="ECO:0007669"/>
    <property type="project" value="UniProtKB-KW"/>
</dbReference>
<dbReference type="InterPro" id="IPR025302">
    <property type="entry name" value="DrrA1/2-like_C"/>
</dbReference>
<dbReference type="InterPro" id="IPR027417">
    <property type="entry name" value="P-loop_NTPase"/>
</dbReference>
<dbReference type="STRING" id="334253.SAMN04487943_11934"/>
<dbReference type="CDD" id="cd03230">
    <property type="entry name" value="ABC_DR_subfamily_A"/>
    <property type="match status" value="1"/>
</dbReference>
<dbReference type="Pfam" id="PF00005">
    <property type="entry name" value="ABC_tran"/>
    <property type="match status" value="1"/>
</dbReference>
<dbReference type="EMBL" id="FOTR01000019">
    <property type="protein sequence ID" value="SFM45442.1"/>
    <property type="molecule type" value="Genomic_DNA"/>
</dbReference>
<evidence type="ECO:0000256" key="1">
    <source>
        <dbReference type="ARBA" id="ARBA00005417"/>
    </source>
</evidence>
<dbReference type="InterPro" id="IPR003593">
    <property type="entry name" value="AAA+_ATPase"/>
</dbReference>
<dbReference type="SMART" id="SM00382">
    <property type="entry name" value="AAA"/>
    <property type="match status" value="1"/>
</dbReference>
<keyword evidence="7" id="KW-1185">Reference proteome</keyword>
<name>A0A1I4QZE1_9BACI</name>
<dbReference type="PANTHER" id="PTHR43335:SF11">
    <property type="entry name" value="ABC TRANSPORTER RELATED"/>
    <property type="match status" value="1"/>
</dbReference>
<organism evidence="6 7">
    <name type="scientific">Gracilibacillus orientalis</name>
    <dbReference type="NCBI Taxonomy" id="334253"/>
    <lineage>
        <taxon>Bacteria</taxon>
        <taxon>Bacillati</taxon>
        <taxon>Bacillota</taxon>
        <taxon>Bacilli</taxon>
        <taxon>Bacillales</taxon>
        <taxon>Bacillaceae</taxon>
        <taxon>Gracilibacillus</taxon>
    </lineage>
</organism>
<evidence type="ECO:0000313" key="6">
    <source>
        <dbReference type="EMBL" id="SFM45442.1"/>
    </source>
</evidence>
<comment type="similarity">
    <text evidence="1">Belongs to the ABC transporter superfamily.</text>
</comment>
<reference evidence="7" key="1">
    <citation type="submission" date="2016-10" db="EMBL/GenBank/DDBJ databases">
        <authorList>
            <person name="Varghese N."/>
            <person name="Submissions S."/>
        </authorList>
    </citation>
    <scope>NUCLEOTIDE SEQUENCE [LARGE SCALE GENOMIC DNA]</scope>
    <source>
        <strain evidence="7">CGMCC 1.4250</strain>
    </source>
</reference>